<protein>
    <recommendedName>
        <fullName evidence="3">Lipoprotein</fullName>
    </recommendedName>
</protein>
<dbReference type="EMBL" id="FOOH01000016">
    <property type="protein sequence ID" value="SFF96064.1"/>
    <property type="molecule type" value="Genomic_DNA"/>
</dbReference>
<accession>A0A1I2MWY4</accession>
<name>A0A1I2MWY4_9FLAO</name>
<evidence type="ECO:0000313" key="2">
    <source>
        <dbReference type="Proteomes" id="UP000199116"/>
    </source>
</evidence>
<gene>
    <name evidence="1" type="ORF">SAMN04488033_11693</name>
</gene>
<evidence type="ECO:0008006" key="3">
    <source>
        <dbReference type="Google" id="ProtNLM"/>
    </source>
</evidence>
<proteinExistence type="predicted"/>
<dbReference type="PROSITE" id="PS51257">
    <property type="entry name" value="PROKAR_LIPOPROTEIN"/>
    <property type="match status" value="1"/>
</dbReference>
<dbReference type="Proteomes" id="UP000199116">
    <property type="component" value="Unassembled WGS sequence"/>
</dbReference>
<sequence>MKRISPVLIICIGLISCSFEEDHEKKEVVREYLNETLHDPESLEEIQWTIMPDWELKRTDSLDDTSPFEVDYYATHKKPDSLNFSFIRLEYRAMNGYGAMRKSEVYAFYSEIGGPHIQFDNAVYSFKTKSFMQDESIGLMEPKRLFLRNHYFYQNSGKGTVEGYWDKYPEYR</sequence>
<reference evidence="2" key="1">
    <citation type="submission" date="2016-10" db="EMBL/GenBank/DDBJ databases">
        <authorList>
            <person name="Varghese N."/>
            <person name="Submissions S."/>
        </authorList>
    </citation>
    <scope>NUCLEOTIDE SEQUENCE [LARGE SCALE GENOMIC DNA]</scope>
    <source>
        <strain evidence="2">DSM 23515</strain>
    </source>
</reference>
<dbReference type="RefSeq" id="WP_093305238.1">
    <property type="nucleotide sequence ID" value="NZ_FOOH01000016.1"/>
</dbReference>
<organism evidence="1 2">
    <name type="scientific">Salegentibacter agarivorans</name>
    <dbReference type="NCBI Taxonomy" id="345907"/>
    <lineage>
        <taxon>Bacteria</taxon>
        <taxon>Pseudomonadati</taxon>
        <taxon>Bacteroidota</taxon>
        <taxon>Flavobacteriia</taxon>
        <taxon>Flavobacteriales</taxon>
        <taxon>Flavobacteriaceae</taxon>
        <taxon>Salegentibacter</taxon>
    </lineage>
</organism>
<evidence type="ECO:0000313" key="1">
    <source>
        <dbReference type="EMBL" id="SFF96064.1"/>
    </source>
</evidence>
<keyword evidence="2" id="KW-1185">Reference proteome</keyword>
<dbReference type="AlphaFoldDB" id="A0A1I2MWY4"/>